<dbReference type="Proteomes" id="UP001321473">
    <property type="component" value="Unassembled WGS sequence"/>
</dbReference>
<dbReference type="SUPFAM" id="SSF49265">
    <property type="entry name" value="Fibronectin type III"/>
    <property type="match status" value="1"/>
</dbReference>
<dbReference type="GO" id="GO:0005819">
    <property type="term" value="C:spindle"/>
    <property type="evidence" value="ECO:0007669"/>
    <property type="project" value="TreeGrafter"/>
</dbReference>
<proteinExistence type="predicted"/>
<dbReference type="GO" id="GO:0007165">
    <property type="term" value="P:signal transduction"/>
    <property type="evidence" value="ECO:0007669"/>
    <property type="project" value="InterPro"/>
</dbReference>
<feature type="compositionally biased region" description="Polar residues" evidence="7">
    <location>
        <begin position="294"/>
        <end position="303"/>
    </location>
</feature>
<dbReference type="Gene3D" id="2.60.40.10">
    <property type="entry name" value="Immunoglobulins"/>
    <property type="match status" value="1"/>
</dbReference>
<feature type="region of interest" description="Disordered" evidence="7">
    <location>
        <begin position="1121"/>
        <end position="1164"/>
    </location>
</feature>
<dbReference type="InterPro" id="IPR003961">
    <property type="entry name" value="FN3_dom"/>
</dbReference>
<feature type="compositionally biased region" description="Low complexity" evidence="7">
    <location>
        <begin position="220"/>
        <end position="239"/>
    </location>
</feature>
<dbReference type="SMART" id="SM00314">
    <property type="entry name" value="RA"/>
    <property type="match status" value="1"/>
</dbReference>
<dbReference type="PROSITE" id="PS50088">
    <property type="entry name" value="ANK_REPEAT"/>
    <property type="match status" value="1"/>
</dbReference>
<evidence type="ECO:0000256" key="3">
    <source>
        <dbReference type="ARBA" id="ARBA00022537"/>
    </source>
</evidence>
<feature type="domain" description="Ras-associating" evidence="8">
    <location>
        <begin position="1258"/>
        <end position="1359"/>
    </location>
</feature>
<organism evidence="10 11">
    <name type="scientific">Amblyomma americanum</name>
    <name type="common">Lone star tick</name>
    <dbReference type="NCBI Taxonomy" id="6943"/>
    <lineage>
        <taxon>Eukaryota</taxon>
        <taxon>Metazoa</taxon>
        <taxon>Ecdysozoa</taxon>
        <taxon>Arthropoda</taxon>
        <taxon>Chelicerata</taxon>
        <taxon>Arachnida</taxon>
        <taxon>Acari</taxon>
        <taxon>Parasitiformes</taxon>
        <taxon>Ixodida</taxon>
        <taxon>Ixodoidea</taxon>
        <taxon>Ixodidae</taxon>
        <taxon>Amblyomminae</taxon>
        <taxon>Amblyomma</taxon>
    </lineage>
</organism>
<dbReference type="GO" id="GO:0061172">
    <property type="term" value="P:regulation of establishment of bipolar cell polarity"/>
    <property type="evidence" value="ECO:0007669"/>
    <property type="project" value="TreeGrafter"/>
</dbReference>
<keyword evidence="4" id="KW-0638">Presynaptic neurotoxin</keyword>
<feature type="domain" description="Fibronectin type-III" evidence="9">
    <location>
        <begin position="497"/>
        <end position="596"/>
    </location>
</feature>
<dbReference type="GO" id="GO:0044231">
    <property type="term" value="C:host cell presynaptic membrane"/>
    <property type="evidence" value="ECO:0007669"/>
    <property type="project" value="UniProtKB-KW"/>
</dbReference>
<dbReference type="InterPro" id="IPR039269">
    <property type="entry name" value="ANKFN1"/>
</dbReference>
<dbReference type="GO" id="GO:0006887">
    <property type="term" value="P:exocytosis"/>
    <property type="evidence" value="ECO:0007669"/>
    <property type="project" value="UniProtKB-KW"/>
</dbReference>
<dbReference type="InterPro" id="IPR036770">
    <property type="entry name" value="Ankyrin_rpt-contain_sf"/>
</dbReference>
<dbReference type="InterPro" id="IPR000159">
    <property type="entry name" value="RA_dom"/>
</dbReference>
<evidence type="ECO:0000256" key="7">
    <source>
        <dbReference type="SAM" id="MobiDB-lite"/>
    </source>
</evidence>
<dbReference type="GO" id="GO:0000132">
    <property type="term" value="P:establishment of mitotic spindle orientation"/>
    <property type="evidence" value="ECO:0007669"/>
    <property type="project" value="TreeGrafter"/>
</dbReference>
<dbReference type="Pfam" id="PF00041">
    <property type="entry name" value="fn3"/>
    <property type="match status" value="1"/>
</dbReference>
<dbReference type="PANTHER" id="PTHR21437:SF1">
    <property type="entry name" value="WIDE AWAKE"/>
    <property type="match status" value="1"/>
</dbReference>
<evidence type="ECO:0000256" key="6">
    <source>
        <dbReference type="PROSITE-ProRule" id="PRU00023"/>
    </source>
</evidence>
<dbReference type="GO" id="GO:0044218">
    <property type="term" value="C:other organism cell membrane"/>
    <property type="evidence" value="ECO:0007669"/>
    <property type="project" value="UniProtKB-KW"/>
</dbReference>
<dbReference type="EMBL" id="JARKHS020006181">
    <property type="protein sequence ID" value="KAK8782892.1"/>
    <property type="molecule type" value="Genomic_DNA"/>
</dbReference>
<evidence type="ECO:0008006" key="12">
    <source>
        <dbReference type="Google" id="ProtNLM"/>
    </source>
</evidence>
<feature type="compositionally biased region" description="Low complexity" evidence="7">
    <location>
        <begin position="167"/>
        <end position="182"/>
    </location>
</feature>
<keyword evidence="4" id="KW-0800">Toxin</keyword>
<dbReference type="InterPro" id="IPR013783">
    <property type="entry name" value="Ig-like_fold"/>
</dbReference>
<sequence>MMDKAFRRRKSGPPCVSYPLWPAIGKGPVRIIVDAPTQASRRASRWARRGSEASVVVLSKVVRRGKAFCRSLTPEPRLSGSESPEPEPWNGVGFSYGSGQQQRAKSLSPDKRASRVNGVVNGVVNGAGNRSTGSTDDELDERSLSPFRCQLLVEDEDGVRVSPSPSPRHSLSSAGSGASQGSNRGDGASSKKQDQGGVGGGLAKLARLLMQKEKAPGERSPSASSTLLSPPGPASSTSSVFDPATGFPGVPSTPLRRSASIDSLLDATAAAAAQQQQHASCLAPSYNGPADEASFQTTPTSGHSPRPGALPNSPSVPSRLAKGVPGLRQSSVELLLDGFSLSKSERKKLEKLNKFNIDLQALFAAVEHHHIERARSILESSDVDVNSVNTDGFTALDVAVLTGEASLARLLQSRGASESPRFPTPEARATQLQALLREAHRCVDDLTGCVASASANQGSLSNALLKEKERQLSLWKRRLELISEMKAGFDELRPPDPPSRVTLEVVGTQSLRVRFCEPPLSAVQARAFVTKYRVEWCERDDFALGVGTRDLNDVQCLEYVIRDLDKDTPYFVRVAAGNAKGFSAYQTSWPPCARPSSWRDVEDCSPRWTGRIDRLDSLFLQVMESRPQHGGSDLQRSNTAGGLGTASALGGSGELCETTPMQQRRQMRKSIRQLFAAAPKFQRTLKRGVYLACLFYNEDRILVTTEETLPILEVDDCYPASFQTDFHWLMKVACTWDDVKTLRLDMEKSHSSSNVHFRSKLLQTVEQMQSALGVQDLGQVYYKPLRDYEGTAVVCVAKYVSEPKTVSALSVRWIPLAKIQRRIPSVSDGGELPSAAELLVSSIQEIMTYNQTSSRPLPRGLYLGYLKLKSSMDLISIMVPYRNPNVLPHCRIRDNPHVSREEWQWLKSLGGDIIQSPPAQSSDELRPEDASSAPDAGDVAADRCRPPQQQPDESQLRFQRAVSAAARSLFAQLEVPPELYDAHRLYDAEVVELAEGVSFLLVLPAVESVCSVPGQRDELTSRADCLALPVQVFEVVHLSTYQAPLIARYARVSAMLETDTVLAQHANREAFSAPEVAAARSRLTQLQDFQTQLEQTWRGMRWIMDALSFARDRSLNGGLPMSAVWTTPSSTAPSPTSSSPTRRRQTQPSIVPPTMTPSSAQARRVSRVDDLIDAKLFLSVGGPNASGTAGGAPMEIRRCASASRLALERPQEDMDDIDETSSTEGRDGAGNVSFDLNDDEDYDEESAEDTVTSTAALAPSVLRVYAAYESGLPPGTSIKLHVTPETTAREVVELVVRQLNTAVVAKGRTGPLYGDERLPDFCLVAVVGSRERCLSADFQPLRLQNPWTKGRLFVRLRNSEEM</sequence>
<feature type="compositionally biased region" description="Low complexity" evidence="7">
    <location>
        <begin position="116"/>
        <end position="129"/>
    </location>
</feature>
<feature type="compositionally biased region" description="Acidic residues" evidence="7">
    <location>
        <begin position="1236"/>
        <end position="1248"/>
    </location>
</feature>
<dbReference type="CDD" id="cd17117">
    <property type="entry name" value="RA_ANKFN1_like"/>
    <property type="match status" value="1"/>
</dbReference>
<evidence type="ECO:0000259" key="8">
    <source>
        <dbReference type="PROSITE" id="PS50200"/>
    </source>
</evidence>
<keyword evidence="6" id="KW-0040">ANK repeat</keyword>
<keyword evidence="3" id="KW-1052">Target cell membrane</keyword>
<keyword evidence="5" id="KW-1053">Target membrane</keyword>
<dbReference type="PROSITE" id="PS50200">
    <property type="entry name" value="RA"/>
    <property type="match status" value="1"/>
</dbReference>
<reference evidence="10 11" key="1">
    <citation type="journal article" date="2023" name="Arcadia Sci">
        <title>De novo assembly of a long-read Amblyomma americanum tick genome.</title>
        <authorList>
            <person name="Chou S."/>
            <person name="Poskanzer K.E."/>
            <person name="Rollins M."/>
            <person name="Thuy-Boun P.S."/>
        </authorList>
    </citation>
    <scope>NUCLEOTIDE SEQUENCE [LARGE SCALE GENOMIC DNA]</scope>
    <source>
        <strain evidence="10">F_SG_1</strain>
        <tissue evidence="10">Salivary glands</tissue>
    </source>
</reference>
<feature type="region of interest" description="Disordered" evidence="7">
    <location>
        <begin position="915"/>
        <end position="954"/>
    </location>
</feature>
<dbReference type="SUPFAM" id="SSF48403">
    <property type="entry name" value="Ankyrin repeat"/>
    <property type="match status" value="1"/>
</dbReference>
<evidence type="ECO:0000256" key="5">
    <source>
        <dbReference type="ARBA" id="ARBA00023298"/>
    </source>
</evidence>
<dbReference type="InterPro" id="IPR036116">
    <property type="entry name" value="FN3_sf"/>
</dbReference>
<dbReference type="CDD" id="cd00063">
    <property type="entry name" value="FN3"/>
    <property type="match status" value="1"/>
</dbReference>
<keyword evidence="11" id="KW-1185">Reference proteome</keyword>
<dbReference type="Pfam" id="PF13637">
    <property type="entry name" value="Ank_4"/>
    <property type="match status" value="1"/>
</dbReference>
<gene>
    <name evidence="10" type="ORF">V5799_015769</name>
</gene>
<name>A0AAQ4F8A6_AMBAM</name>
<keyword evidence="4" id="KW-0528">Neurotoxin</keyword>
<dbReference type="PROSITE" id="PS50297">
    <property type="entry name" value="ANK_REP_REGION"/>
    <property type="match status" value="1"/>
</dbReference>
<evidence type="ECO:0000259" key="9">
    <source>
        <dbReference type="PROSITE" id="PS50853"/>
    </source>
</evidence>
<dbReference type="SMART" id="SM00060">
    <property type="entry name" value="FN3"/>
    <property type="match status" value="1"/>
</dbReference>
<feature type="compositionally biased region" description="Low complexity" evidence="7">
    <location>
        <begin position="1126"/>
        <end position="1140"/>
    </location>
</feature>
<accession>A0AAQ4F8A6</accession>
<dbReference type="PANTHER" id="PTHR21437">
    <property type="entry name" value="WIDE AWAKE"/>
    <property type="match status" value="1"/>
</dbReference>
<dbReference type="InterPro" id="IPR002110">
    <property type="entry name" value="Ankyrin_rpt"/>
</dbReference>
<dbReference type="Gene3D" id="3.10.20.90">
    <property type="entry name" value="Phosphatidylinositol 3-kinase Catalytic Subunit, Chain A, domain 1"/>
    <property type="match status" value="1"/>
</dbReference>
<evidence type="ECO:0000313" key="10">
    <source>
        <dbReference type="EMBL" id="KAK8782892.1"/>
    </source>
</evidence>
<evidence type="ECO:0000256" key="1">
    <source>
        <dbReference type="ARBA" id="ARBA00004175"/>
    </source>
</evidence>
<dbReference type="Gene3D" id="1.25.40.20">
    <property type="entry name" value="Ankyrin repeat-containing domain"/>
    <property type="match status" value="1"/>
</dbReference>
<dbReference type="PROSITE" id="PS50853">
    <property type="entry name" value="FN3"/>
    <property type="match status" value="1"/>
</dbReference>
<feature type="region of interest" description="Disordered" evidence="7">
    <location>
        <begin position="282"/>
        <end position="323"/>
    </location>
</feature>
<keyword evidence="2" id="KW-0268">Exocytosis</keyword>
<evidence type="ECO:0000256" key="4">
    <source>
        <dbReference type="ARBA" id="ARBA00023028"/>
    </source>
</evidence>
<evidence type="ECO:0000256" key="2">
    <source>
        <dbReference type="ARBA" id="ARBA00022483"/>
    </source>
</evidence>
<evidence type="ECO:0000313" key="11">
    <source>
        <dbReference type="Proteomes" id="UP001321473"/>
    </source>
</evidence>
<feature type="region of interest" description="Disordered" evidence="7">
    <location>
        <begin position="72"/>
        <end position="254"/>
    </location>
</feature>
<comment type="caution">
    <text evidence="10">The sequence shown here is derived from an EMBL/GenBank/DDBJ whole genome shotgun (WGS) entry which is preliminary data.</text>
</comment>
<feature type="region of interest" description="Disordered" evidence="7">
    <location>
        <begin position="1206"/>
        <end position="1252"/>
    </location>
</feature>
<comment type="subcellular location">
    <subcellularLocation>
        <location evidence="1">Target cell membrane</location>
    </subcellularLocation>
</comment>
<keyword evidence="5" id="KW-0472">Membrane</keyword>
<protein>
    <recommendedName>
        <fullName evidence="12">Ankyrin repeat and fibronectin type-III domain-containing protein 1</fullName>
    </recommendedName>
</protein>
<feature type="repeat" description="ANK" evidence="6">
    <location>
        <begin position="391"/>
        <end position="417"/>
    </location>
</feature>